<dbReference type="EMBL" id="SMBU01000006">
    <property type="protein sequence ID" value="TCV01215.1"/>
    <property type="molecule type" value="Genomic_DNA"/>
</dbReference>
<dbReference type="RefSeq" id="WP_132570662.1">
    <property type="nucleotide sequence ID" value="NZ_CBCSGL010000003.1"/>
</dbReference>
<dbReference type="Proteomes" id="UP000295110">
    <property type="component" value="Unassembled WGS sequence"/>
</dbReference>
<organism evidence="2 3">
    <name type="scientific">Roseateles saccharophilus</name>
    <name type="common">Pseudomonas saccharophila</name>
    <dbReference type="NCBI Taxonomy" id="304"/>
    <lineage>
        <taxon>Bacteria</taxon>
        <taxon>Pseudomonadati</taxon>
        <taxon>Pseudomonadota</taxon>
        <taxon>Betaproteobacteria</taxon>
        <taxon>Burkholderiales</taxon>
        <taxon>Sphaerotilaceae</taxon>
        <taxon>Roseateles</taxon>
    </lineage>
</organism>
<proteinExistence type="predicted"/>
<dbReference type="SMART" id="SM00849">
    <property type="entry name" value="Lactamase_B"/>
    <property type="match status" value="1"/>
</dbReference>
<dbReference type="Gene3D" id="3.60.15.10">
    <property type="entry name" value="Ribonuclease Z/Hydroxyacylglutathione hydrolase-like"/>
    <property type="match status" value="1"/>
</dbReference>
<dbReference type="InterPro" id="IPR036866">
    <property type="entry name" value="RibonucZ/Hydroxyglut_hydro"/>
</dbReference>
<gene>
    <name evidence="2" type="ORF">EV671_1006141</name>
</gene>
<evidence type="ECO:0000313" key="3">
    <source>
        <dbReference type="Proteomes" id="UP000295110"/>
    </source>
</evidence>
<sequence>MPHFMCRTCGSEHEDSPRAPMLCPICTDERQYVGWQGQAWTTHEELAATHRNRLEMDQGLFGVGISPNFAIPQRALHLPEAGVLWESTALVTPEAVAELKRRGGVERICISHPHFYAAMVRWSEALSGVPIFVHENDRQWVSRSSRWLEFWRGDTLDLGRGATLLRCPGHFPGSTVLHWQGGGRALLLAGDSLHVTQDRRHVSFMYSVPNHVPARPVLVRETQARLRGVHFDDVYGFTWGLNIIGRGRAAVDASFERYFGMVGQAAFST</sequence>
<reference evidence="2 3" key="1">
    <citation type="submission" date="2019-03" db="EMBL/GenBank/DDBJ databases">
        <title>Genomic Encyclopedia of Type Strains, Phase IV (KMG-IV): sequencing the most valuable type-strain genomes for metagenomic binning, comparative biology and taxonomic classification.</title>
        <authorList>
            <person name="Goeker M."/>
        </authorList>
    </citation>
    <scope>NUCLEOTIDE SEQUENCE [LARGE SCALE GENOMIC DNA]</scope>
    <source>
        <strain evidence="2 3">DSM 654</strain>
    </source>
</reference>
<keyword evidence="3" id="KW-1185">Reference proteome</keyword>
<dbReference type="SUPFAM" id="SSF56281">
    <property type="entry name" value="Metallo-hydrolase/oxidoreductase"/>
    <property type="match status" value="1"/>
</dbReference>
<evidence type="ECO:0000313" key="2">
    <source>
        <dbReference type="EMBL" id="TCV01215.1"/>
    </source>
</evidence>
<protein>
    <recommendedName>
        <fullName evidence="1">Metallo-beta-lactamase domain-containing protein</fullName>
    </recommendedName>
</protein>
<dbReference type="PANTHER" id="PTHR36839">
    <property type="entry name" value="METALLO-BETA-LACTAMASE FAMILY PROTEIN (AFU_ORTHOLOGUE AFUA_5G12770)"/>
    <property type="match status" value="1"/>
</dbReference>
<dbReference type="OrthoDB" id="2373347at2"/>
<dbReference type="AlphaFoldDB" id="A0A4R3VEM9"/>
<accession>A0A4R3VEM9</accession>
<dbReference type="PANTHER" id="PTHR36839:SF1">
    <property type="entry name" value="METALLO-BETA-LACTAMASE FAMILY PROTEIN (AFU_ORTHOLOGUE AFUA_5G12770)"/>
    <property type="match status" value="1"/>
</dbReference>
<evidence type="ECO:0000259" key="1">
    <source>
        <dbReference type="SMART" id="SM00849"/>
    </source>
</evidence>
<comment type="caution">
    <text evidence="2">The sequence shown here is derived from an EMBL/GenBank/DDBJ whole genome shotgun (WGS) entry which is preliminary data.</text>
</comment>
<feature type="domain" description="Metallo-beta-lactamase" evidence="1">
    <location>
        <begin position="79"/>
        <end position="230"/>
    </location>
</feature>
<dbReference type="InterPro" id="IPR001279">
    <property type="entry name" value="Metallo-B-lactamas"/>
</dbReference>
<name>A0A4R3VEM9_ROSSA</name>